<organism evidence="1 2">
    <name type="scientific">Candidatus Atelocyanobacterium thalassa isolate SIO64986</name>
    <dbReference type="NCBI Taxonomy" id="1527444"/>
    <lineage>
        <taxon>Bacteria</taxon>
        <taxon>Bacillati</taxon>
        <taxon>Cyanobacteriota</taxon>
        <taxon>Cyanophyceae</taxon>
        <taxon>Oscillatoriophycideae</taxon>
        <taxon>Chroococcales</taxon>
        <taxon>Aphanothecaceae</taxon>
        <taxon>Candidatus Atelocyanobacterium</taxon>
        <taxon>Candidatus Atelocyanobacterium thalassae</taxon>
    </lineage>
</organism>
<dbReference type="AlphaFoldDB" id="A0A086CIJ1"/>
<dbReference type="Proteomes" id="UP000028922">
    <property type="component" value="Unassembled WGS sequence"/>
</dbReference>
<evidence type="ECO:0000313" key="2">
    <source>
        <dbReference type="Proteomes" id="UP000028922"/>
    </source>
</evidence>
<name>A0A086CIJ1_9CHRO</name>
<gene>
    <name evidence="1" type="ORF">ucyna2_00063</name>
</gene>
<evidence type="ECO:0000313" key="1">
    <source>
        <dbReference type="EMBL" id="KFF42005.1"/>
    </source>
</evidence>
<dbReference type="EMBL" id="JPSP01000001">
    <property type="protein sequence ID" value="KFF42005.1"/>
    <property type="molecule type" value="Genomic_DNA"/>
</dbReference>
<sequence length="55" mass="6147">MAYLFNTSANYFSIAPAHIFKGENIISLGSRPLIIVRDTTLPIIGNHLKAILKEY</sequence>
<reference evidence="1 2" key="1">
    <citation type="submission" date="2014-08" db="EMBL/GenBank/DDBJ databases">
        <title>Comparative genomics reveals surprising divergence of two closely related strains of uncultivated UCYN-A cyanobacteria.</title>
        <authorList>
            <person name="Bombar D."/>
            <person name="Heller P."/>
            <person name="Sanchez-Baracaldo P."/>
            <person name="Carter B.J."/>
            <person name="Zert J.P."/>
        </authorList>
    </citation>
    <scope>NUCLEOTIDE SEQUENCE [LARGE SCALE GENOMIC DNA]</scope>
</reference>
<comment type="caution">
    <text evidence="1">The sequence shown here is derived from an EMBL/GenBank/DDBJ whole genome shotgun (WGS) entry which is preliminary data.</text>
</comment>
<protein>
    <submittedName>
        <fullName evidence="1">Uncharacterized protein</fullName>
    </submittedName>
</protein>
<proteinExistence type="predicted"/>
<accession>A0A086CIJ1</accession>